<dbReference type="RefSeq" id="WP_091101024.1">
    <property type="nucleotide sequence ID" value="NZ_FOBF01000006.1"/>
</dbReference>
<dbReference type="Gene3D" id="3.40.50.300">
    <property type="entry name" value="P-loop containing nucleotide triphosphate hydrolases"/>
    <property type="match status" value="1"/>
</dbReference>
<dbReference type="InterPro" id="IPR003439">
    <property type="entry name" value="ABC_transporter-like_ATP-bd"/>
</dbReference>
<dbReference type="PROSITE" id="PS50893">
    <property type="entry name" value="ABC_TRANSPORTER_2"/>
    <property type="match status" value="1"/>
</dbReference>
<keyword evidence="3" id="KW-0547">Nucleotide-binding</keyword>
<dbReference type="InterPro" id="IPR052156">
    <property type="entry name" value="BCAA_Transport_ATP-bd_LivF"/>
</dbReference>
<dbReference type="GO" id="GO:0005524">
    <property type="term" value="F:ATP binding"/>
    <property type="evidence" value="ECO:0007669"/>
    <property type="project" value="UniProtKB-KW"/>
</dbReference>
<protein>
    <submittedName>
        <fullName evidence="7">Urea transport system ATP-binding protein</fullName>
    </submittedName>
</protein>
<sequence length="230" mass="23957">MLQVSGLEHRRGGVAVLAGISLEVAQGRIACVVGERGSGKTALLDTVMGVRPATAGSVRLRGADVTALRPQERARLGMAYVPHGHRCFPQLSVLGNLLVAAEAAQQPREALDEALDVLPALRPLLNRTAGNLPVGGRQQLALARALVTRPALLLLDEPADGLQPRAASDAENALAGLRDRGVAMLVAERRPRIAARLADTSAVLTGGRLAMEPYPLAGGCLAMEPYPVAG</sequence>
<evidence type="ECO:0000256" key="4">
    <source>
        <dbReference type="ARBA" id="ARBA00022840"/>
    </source>
</evidence>
<dbReference type="SUPFAM" id="SSF52540">
    <property type="entry name" value="P-loop containing nucleoside triphosphate hydrolases"/>
    <property type="match status" value="1"/>
</dbReference>
<dbReference type="InterPro" id="IPR027417">
    <property type="entry name" value="P-loop_NTPase"/>
</dbReference>
<dbReference type="GO" id="GO:0015807">
    <property type="term" value="P:L-amino acid transport"/>
    <property type="evidence" value="ECO:0007669"/>
    <property type="project" value="TreeGrafter"/>
</dbReference>
<evidence type="ECO:0000259" key="6">
    <source>
        <dbReference type="PROSITE" id="PS50893"/>
    </source>
</evidence>
<keyword evidence="8" id="KW-1185">Reference proteome</keyword>
<organism evidence="7 8">
    <name type="scientific">Nonomuraea pusilla</name>
    <dbReference type="NCBI Taxonomy" id="46177"/>
    <lineage>
        <taxon>Bacteria</taxon>
        <taxon>Bacillati</taxon>
        <taxon>Actinomycetota</taxon>
        <taxon>Actinomycetes</taxon>
        <taxon>Streptosporangiales</taxon>
        <taxon>Streptosporangiaceae</taxon>
        <taxon>Nonomuraea</taxon>
    </lineage>
</organism>
<dbReference type="PANTHER" id="PTHR43820">
    <property type="entry name" value="HIGH-AFFINITY BRANCHED-CHAIN AMINO ACID TRANSPORT ATP-BINDING PROTEIN LIVF"/>
    <property type="match status" value="1"/>
</dbReference>
<evidence type="ECO:0000256" key="1">
    <source>
        <dbReference type="ARBA" id="ARBA00005417"/>
    </source>
</evidence>
<feature type="domain" description="ABC transporter" evidence="6">
    <location>
        <begin position="2"/>
        <end position="229"/>
    </location>
</feature>
<name>A0A1H7SBJ5_9ACTN</name>
<dbReference type="GO" id="GO:0016887">
    <property type="term" value="F:ATP hydrolysis activity"/>
    <property type="evidence" value="ECO:0007669"/>
    <property type="project" value="InterPro"/>
</dbReference>
<dbReference type="STRING" id="46177.SAMN05660976_03137"/>
<dbReference type="PANTHER" id="PTHR43820:SF5">
    <property type="entry name" value="HIGH-AFFINITY BRANCHED-CHAIN AMINO ACID TRANSPORT ATP-BINDING PROTEIN"/>
    <property type="match status" value="1"/>
</dbReference>
<dbReference type="Pfam" id="PF00005">
    <property type="entry name" value="ABC_tran"/>
    <property type="match status" value="1"/>
</dbReference>
<dbReference type="OrthoDB" id="5179231at2"/>
<evidence type="ECO:0000256" key="2">
    <source>
        <dbReference type="ARBA" id="ARBA00022448"/>
    </source>
</evidence>
<dbReference type="SMART" id="SM00382">
    <property type="entry name" value="AAA"/>
    <property type="match status" value="1"/>
</dbReference>
<dbReference type="Proteomes" id="UP000198953">
    <property type="component" value="Unassembled WGS sequence"/>
</dbReference>
<dbReference type="AlphaFoldDB" id="A0A1H7SBJ5"/>
<keyword evidence="4 7" id="KW-0067">ATP-binding</keyword>
<keyword evidence="2" id="KW-0813">Transport</keyword>
<comment type="similarity">
    <text evidence="1">Belongs to the ABC transporter superfamily.</text>
</comment>
<proteinExistence type="inferred from homology"/>
<evidence type="ECO:0000256" key="5">
    <source>
        <dbReference type="ARBA" id="ARBA00022970"/>
    </source>
</evidence>
<keyword evidence="5" id="KW-0029">Amino-acid transport</keyword>
<evidence type="ECO:0000313" key="7">
    <source>
        <dbReference type="EMBL" id="SEL70021.1"/>
    </source>
</evidence>
<dbReference type="GO" id="GO:0015658">
    <property type="term" value="F:branched-chain amino acid transmembrane transporter activity"/>
    <property type="evidence" value="ECO:0007669"/>
    <property type="project" value="TreeGrafter"/>
</dbReference>
<evidence type="ECO:0000256" key="3">
    <source>
        <dbReference type="ARBA" id="ARBA00022741"/>
    </source>
</evidence>
<evidence type="ECO:0000313" key="8">
    <source>
        <dbReference type="Proteomes" id="UP000198953"/>
    </source>
</evidence>
<accession>A0A1H7SBJ5</accession>
<dbReference type="EMBL" id="FOBF01000006">
    <property type="protein sequence ID" value="SEL70021.1"/>
    <property type="molecule type" value="Genomic_DNA"/>
</dbReference>
<reference evidence="7 8" key="1">
    <citation type="submission" date="2016-10" db="EMBL/GenBank/DDBJ databases">
        <authorList>
            <person name="de Groot N.N."/>
        </authorList>
    </citation>
    <scope>NUCLEOTIDE SEQUENCE [LARGE SCALE GENOMIC DNA]</scope>
    <source>
        <strain evidence="7 8">DSM 43357</strain>
    </source>
</reference>
<dbReference type="InterPro" id="IPR003593">
    <property type="entry name" value="AAA+_ATPase"/>
</dbReference>
<gene>
    <name evidence="7" type="ORF">SAMN05660976_03137</name>
</gene>